<dbReference type="InterPro" id="IPR039425">
    <property type="entry name" value="RNA_pol_sigma-70-like"/>
</dbReference>
<dbReference type="SUPFAM" id="SSF88946">
    <property type="entry name" value="Sigma2 domain of RNA polymerase sigma factors"/>
    <property type="match status" value="1"/>
</dbReference>
<sequence>MRPHSLTPWPSVDGARDAAAVKELRGGDKSALSRMYDAYAARLHDYAAALLGDYAEAHEVVADTFTIAKIHIHRLAEPARLGPWLYALARAECLHRDADGFTRAPGLPVPSPVRATPPDGVPLPAGLADLMSMATPSASEGAEGAADDLRTAMAAATPAEQEAVRLTEVHELGVAELAAVLGVREQLAEQLVDGGNVAFSEVATALLLARAHPGGCPELRELTDPDAPGEDWLSPEHRKALARHLDQCVRCWQRRAERRLNADIRQAQPPPVAVPDDLRELVSTTAFGTGRVRYRAELGKRTGPTLGPDGFPRPRTARRRLPFALAGGAVAAAVAGTVIAVQLAQGASVAPVSEGASPQDQVEQVSTAPSPSPSPSPSASEPSAAPSVQVPAPSESAPEIPVYVPPVVEEEPDTTPTSEPPPDPDPEPEPEPEVPEDPSGGPTTGPEPSGEPSAGGVAAPRFTAVDRLVTVLPVL</sequence>
<dbReference type="Proteomes" id="UP000237846">
    <property type="component" value="Unassembled WGS sequence"/>
</dbReference>
<keyword evidence="1" id="KW-0805">Transcription regulation</keyword>
<name>A0A2T0PXV0_9ACTN</name>
<dbReference type="GO" id="GO:0006352">
    <property type="term" value="P:DNA-templated transcription initiation"/>
    <property type="evidence" value="ECO:0007669"/>
    <property type="project" value="InterPro"/>
</dbReference>
<feature type="compositionally biased region" description="Low complexity" evidence="5">
    <location>
        <begin position="437"/>
        <end position="456"/>
    </location>
</feature>
<dbReference type="Gene3D" id="1.10.1740.10">
    <property type="match status" value="1"/>
</dbReference>
<keyword evidence="4" id="KW-0804">Transcription</keyword>
<organism evidence="7 8">
    <name type="scientific">Allonocardiopsis opalescens</name>
    <dbReference type="NCBI Taxonomy" id="1144618"/>
    <lineage>
        <taxon>Bacteria</taxon>
        <taxon>Bacillati</taxon>
        <taxon>Actinomycetota</taxon>
        <taxon>Actinomycetes</taxon>
        <taxon>Streptosporangiales</taxon>
        <taxon>Allonocardiopsis</taxon>
    </lineage>
</organism>
<evidence type="ECO:0000256" key="4">
    <source>
        <dbReference type="ARBA" id="ARBA00023163"/>
    </source>
</evidence>
<proteinExistence type="predicted"/>
<dbReference type="PANTHER" id="PTHR43133">
    <property type="entry name" value="RNA POLYMERASE ECF-TYPE SIGMA FACTO"/>
    <property type="match status" value="1"/>
</dbReference>
<dbReference type="InterPro" id="IPR007627">
    <property type="entry name" value="RNA_pol_sigma70_r2"/>
</dbReference>
<feature type="compositionally biased region" description="Acidic residues" evidence="5">
    <location>
        <begin position="422"/>
        <end position="436"/>
    </location>
</feature>
<feature type="compositionally biased region" description="Low complexity" evidence="5">
    <location>
        <begin position="377"/>
        <end position="407"/>
    </location>
</feature>
<dbReference type="PANTHER" id="PTHR43133:SF8">
    <property type="entry name" value="RNA POLYMERASE SIGMA FACTOR HI_1459-RELATED"/>
    <property type="match status" value="1"/>
</dbReference>
<evidence type="ECO:0000259" key="6">
    <source>
        <dbReference type="Pfam" id="PF04542"/>
    </source>
</evidence>
<feature type="compositionally biased region" description="Polar residues" evidence="5">
    <location>
        <begin position="356"/>
        <end position="367"/>
    </location>
</feature>
<keyword evidence="3" id="KW-0238">DNA-binding</keyword>
<reference evidence="7 8" key="1">
    <citation type="submission" date="2018-03" db="EMBL/GenBank/DDBJ databases">
        <title>Genomic Encyclopedia of Archaeal and Bacterial Type Strains, Phase II (KMG-II): from individual species to whole genera.</title>
        <authorList>
            <person name="Goeker M."/>
        </authorList>
    </citation>
    <scope>NUCLEOTIDE SEQUENCE [LARGE SCALE GENOMIC DNA]</scope>
    <source>
        <strain evidence="7 8">DSM 45601</strain>
    </source>
</reference>
<gene>
    <name evidence="7" type="ORF">CLV72_108371</name>
</gene>
<accession>A0A2T0PXV0</accession>
<evidence type="ECO:0000313" key="7">
    <source>
        <dbReference type="EMBL" id="PRX96362.1"/>
    </source>
</evidence>
<protein>
    <submittedName>
        <fullName evidence="7">DNA-directed RNA polymerase specialized sigma24 family protein</fullName>
    </submittedName>
</protein>
<keyword evidence="8" id="KW-1185">Reference proteome</keyword>
<feature type="domain" description="RNA polymerase sigma-70 region 2" evidence="6">
    <location>
        <begin position="35"/>
        <end position="95"/>
    </location>
</feature>
<comment type="caution">
    <text evidence="7">The sequence shown here is derived from an EMBL/GenBank/DDBJ whole genome shotgun (WGS) entry which is preliminary data.</text>
</comment>
<evidence type="ECO:0000256" key="1">
    <source>
        <dbReference type="ARBA" id="ARBA00023015"/>
    </source>
</evidence>
<dbReference type="GO" id="GO:0000428">
    <property type="term" value="C:DNA-directed RNA polymerase complex"/>
    <property type="evidence" value="ECO:0007669"/>
    <property type="project" value="UniProtKB-KW"/>
</dbReference>
<keyword evidence="7" id="KW-0240">DNA-directed RNA polymerase</keyword>
<evidence type="ECO:0000256" key="5">
    <source>
        <dbReference type="SAM" id="MobiDB-lite"/>
    </source>
</evidence>
<evidence type="ECO:0000256" key="2">
    <source>
        <dbReference type="ARBA" id="ARBA00023082"/>
    </source>
</evidence>
<feature type="region of interest" description="Disordered" evidence="5">
    <location>
        <begin position="352"/>
        <end position="462"/>
    </location>
</feature>
<keyword evidence="2" id="KW-0731">Sigma factor</keyword>
<dbReference type="GO" id="GO:0016987">
    <property type="term" value="F:sigma factor activity"/>
    <property type="evidence" value="ECO:0007669"/>
    <property type="project" value="UniProtKB-KW"/>
</dbReference>
<dbReference type="EMBL" id="PVZC01000008">
    <property type="protein sequence ID" value="PRX96362.1"/>
    <property type="molecule type" value="Genomic_DNA"/>
</dbReference>
<dbReference type="InterPro" id="IPR013325">
    <property type="entry name" value="RNA_pol_sigma_r2"/>
</dbReference>
<dbReference type="Pfam" id="PF04542">
    <property type="entry name" value="Sigma70_r2"/>
    <property type="match status" value="1"/>
</dbReference>
<dbReference type="GO" id="GO:0003677">
    <property type="term" value="F:DNA binding"/>
    <property type="evidence" value="ECO:0007669"/>
    <property type="project" value="UniProtKB-KW"/>
</dbReference>
<dbReference type="AlphaFoldDB" id="A0A2T0PXV0"/>
<evidence type="ECO:0000313" key="8">
    <source>
        <dbReference type="Proteomes" id="UP000237846"/>
    </source>
</evidence>
<evidence type="ECO:0000256" key="3">
    <source>
        <dbReference type="ARBA" id="ARBA00023125"/>
    </source>
</evidence>